<keyword evidence="2" id="KW-0436">Ligase</keyword>
<evidence type="ECO:0000259" key="1">
    <source>
        <dbReference type="Pfam" id="PF04073"/>
    </source>
</evidence>
<dbReference type="SUPFAM" id="SSF55826">
    <property type="entry name" value="YbaK/ProRS associated domain"/>
    <property type="match status" value="1"/>
</dbReference>
<dbReference type="HOGENOM" id="CLU_094875_0_3_12"/>
<dbReference type="eggNOG" id="COG2606">
    <property type="taxonomic scope" value="Bacteria"/>
</dbReference>
<gene>
    <name evidence="2" type="ordered locus">TREPR_0288</name>
</gene>
<dbReference type="Pfam" id="PF04073">
    <property type="entry name" value="tRNA_edit"/>
    <property type="match status" value="1"/>
</dbReference>
<dbReference type="PANTHER" id="PTHR30411:SF1">
    <property type="entry name" value="CYTOPLASMIC PROTEIN"/>
    <property type="match status" value="1"/>
</dbReference>
<dbReference type="InterPro" id="IPR036754">
    <property type="entry name" value="YbaK/aa-tRNA-synt-asso_dom_sf"/>
</dbReference>
<dbReference type="KEGG" id="tpi:TREPR_0288"/>
<dbReference type="Gene3D" id="3.90.960.10">
    <property type="entry name" value="YbaK/aminoacyl-tRNA synthetase-associated domain"/>
    <property type="match status" value="1"/>
</dbReference>
<reference evidence="3" key="1">
    <citation type="submission" date="2009-12" db="EMBL/GenBank/DDBJ databases">
        <title>Complete sequence of Treponema primitia strain ZAS-2.</title>
        <authorList>
            <person name="Tetu S.G."/>
            <person name="Matson E."/>
            <person name="Ren Q."/>
            <person name="Seshadri R."/>
            <person name="Elbourne L."/>
            <person name="Hassan K.A."/>
            <person name="Durkin A."/>
            <person name="Radune D."/>
            <person name="Mohamoud Y."/>
            <person name="Shay R."/>
            <person name="Jin S."/>
            <person name="Zhang X."/>
            <person name="Lucey K."/>
            <person name="Ballor N.R."/>
            <person name="Ottesen E."/>
            <person name="Rosenthal R."/>
            <person name="Allen A."/>
            <person name="Leadbetter J.R."/>
            <person name="Paulsen I.T."/>
        </authorList>
    </citation>
    <scope>NUCLEOTIDE SEQUENCE [LARGE SCALE GENOMIC DNA]</scope>
    <source>
        <strain evidence="3">ATCC BAA-887 / DSM 12427 / ZAS-2</strain>
    </source>
</reference>
<proteinExistence type="predicted"/>
<dbReference type="GO" id="GO:0004812">
    <property type="term" value="F:aminoacyl-tRNA ligase activity"/>
    <property type="evidence" value="ECO:0007669"/>
    <property type="project" value="UniProtKB-KW"/>
</dbReference>
<reference evidence="2 3" key="2">
    <citation type="journal article" date="2011" name="ISME J.">
        <title>RNA-seq reveals cooperative metabolic interactions between two termite-gut spirochete species in co-culture.</title>
        <authorList>
            <person name="Rosenthal A.Z."/>
            <person name="Matson E.G."/>
            <person name="Eldar A."/>
            <person name="Leadbetter J.R."/>
        </authorList>
    </citation>
    <scope>NUCLEOTIDE SEQUENCE [LARGE SCALE GENOMIC DNA]</scope>
    <source>
        <strain evidence="3">ATCC BAA-887 / DSM 12427 / ZAS-2</strain>
    </source>
</reference>
<accession>F5YNW4</accession>
<keyword evidence="3" id="KW-1185">Reference proteome</keyword>
<name>F5YNW4_TREPZ</name>
<dbReference type="EMBL" id="CP001843">
    <property type="protein sequence ID" value="AEF86603.1"/>
    <property type="molecule type" value="Genomic_DNA"/>
</dbReference>
<sequence>MSIERVREHLRRWGRDNDIIERDASTATVLEAANALGLIPARIAKSISLKMGDGAIVVVIAGDMKLDNRKYKEHFGIKAKMLSPEEALHFTGHAVGGVCPFGLPPDVMVYLDISMKRFTTVFPACGSSNSAIELTMEELEEYSLSKGWVDVCKEIAEDVSRETEQ</sequence>
<evidence type="ECO:0000313" key="3">
    <source>
        <dbReference type="Proteomes" id="UP000009223"/>
    </source>
</evidence>
<dbReference type="Proteomes" id="UP000009223">
    <property type="component" value="Chromosome"/>
</dbReference>
<feature type="domain" description="YbaK/aminoacyl-tRNA synthetase-associated" evidence="1">
    <location>
        <begin position="25"/>
        <end position="141"/>
    </location>
</feature>
<organism evidence="2 3">
    <name type="scientific">Treponema primitia (strain ATCC BAA-887 / DSM 12427 / ZAS-2)</name>
    <dbReference type="NCBI Taxonomy" id="545694"/>
    <lineage>
        <taxon>Bacteria</taxon>
        <taxon>Pseudomonadati</taxon>
        <taxon>Spirochaetota</taxon>
        <taxon>Spirochaetia</taxon>
        <taxon>Spirochaetales</taxon>
        <taxon>Treponemataceae</taxon>
        <taxon>Treponema</taxon>
    </lineage>
</organism>
<dbReference type="RefSeq" id="WP_015709706.1">
    <property type="nucleotide sequence ID" value="NC_015578.1"/>
</dbReference>
<dbReference type="GO" id="GO:0002161">
    <property type="term" value="F:aminoacyl-tRNA deacylase activity"/>
    <property type="evidence" value="ECO:0007669"/>
    <property type="project" value="InterPro"/>
</dbReference>
<dbReference type="OrthoDB" id="9798760at2"/>
<protein>
    <submittedName>
        <fullName evidence="2">YbaK/prolyl-tRNA synthetase associated region</fullName>
    </submittedName>
</protein>
<dbReference type="STRING" id="545694.TREPR_0288"/>
<keyword evidence="2" id="KW-0030">Aminoacyl-tRNA synthetase</keyword>
<dbReference type="AlphaFoldDB" id="F5YNW4"/>
<dbReference type="CDD" id="cd04333">
    <property type="entry name" value="ProX_deacylase"/>
    <property type="match status" value="1"/>
</dbReference>
<dbReference type="PANTHER" id="PTHR30411">
    <property type="entry name" value="CYTOPLASMIC PROTEIN"/>
    <property type="match status" value="1"/>
</dbReference>
<evidence type="ECO:0000313" key="2">
    <source>
        <dbReference type="EMBL" id="AEF86603.1"/>
    </source>
</evidence>
<dbReference type="InterPro" id="IPR007214">
    <property type="entry name" value="YbaK/aa-tRNA-synth-assoc-dom"/>
</dbReference>